<organism evidence="2 3">
    <name type="scientific">Nakamurella endophytica</name>
    <dbReference type="NCBI Taxonomy" id="1748367"/>
    <lineage>
        <taxon>Bacteria</taxon>
        <taxon>Bacillati</taxon>
        <taxon>Actinomycetota</taxon>
        <taxon>Actinomycetes</taxon>
        <taxon>Nakamurellales</taxon>
        <taxon>Nakamurellaceae</taxon>
        <taxon>Nakamurella</taxon>
    </lineage>
</organism>
<keyword evidence="3" id="KW-1185">Reference proteome</keyword>
<dbReference type="SUPFAM" id="SSF53335">
    <property type="entry name" value="S-adenosyl-L-methionine-dependent methyltransferases"/>
    <property type="match status" value="1"/>
</dbReference>
<dbReference type="GO" id="GO:0008168">
    <property type="term" value="F:methyltransferase activity"/>
    <property type="evidence" value="ECO:0007669"/>
    <property type="project" value="UniProtKB-KW"/>
</dbReference>
<gene>
    <name evidence="2" type="ORF">GCM10011594_39190</name>
</gene>
<dbReference type="GO" id="GO:0032259">
    <property type="term" value="P:methylation"/>
    <property type="evidence" value="ECO:0007669"/>
    <property type="project" value="UniProtKB-KW"/>
</dbReference>
<keyword evidence="2" id="KW-0808">Transferase</keyword>
<dbReference type="Gene3D" id="3.40.50.150">
    <property type="entry name" value="Vaccinia Virus protein VP39"/>
    <property type="match status" value="1"/>
</dbReference>
<dbReference type="EMBL" id="BMNA01000014">
    <property type="protein sequence ID" value="GGM15331.1"/>
    <property type="molecule type" value="Genomic_DNA"/>
</dbReference>
<dbReference type="InterPro" id="IPR041698">
    <property type="entry name" value="Methyltransf_25"/>
</dbReference>
<reference evidence="2" key="2">
    <citation type="submission" date="2020-09" db="EMBL/GenBank/DDBJ databases">
        <authorList>
            <person name="Sun Q."/>
            <person name="Zhou Y."/>
        </authorList>
    </citation>
    <scope>NUCLEOTIDE SEQUENCE</scope>
    <source>
        <strain evidence="2">CGMCC 4.7308</strain>
    </source>
</reference>
<keyword evidence="2" id="KW-0489">Methyltransferase</keyword>
<reference evidence="2" key="1">
    <citation type="journal article" date="2014" name="Int. J. Syst. Evol. Microbiol.">
        <title>Complete genome sequence of Corynebacterium casei LMG S-19264T (=DSM 44701T), isolated from a smear-ripened cheese.</title>
        <authorList>
            <consortium name="US DOE Joint Genome Institute (JGI-PGF)"/>
            <person name="Walter F."/>
            <person name="Albersmeier A."/>
            <person name="Kalinowski J."/>
            <person name="Ruckert C."/>
        </authorList>
    </citation>
    <scope>NUCLEOTIDE SEQUENCE</scope>
    <source>
        <strain evidence="2">CGMCC 4.7308</strain>
    </source>
</reference>
<comment type="caution">
    <text evidence="2">The sequence shown here is derived from an EMBL/GenBank/DDBJ whole genome shotgun (WGS) entry which is preliminary data.</text>
</comment>
<protein>
    <submittedName>
        <fullName evidence="2">Methyltransferase</fullName>
    </submittedName>
</protein>
<evidence type="ECO:0000313" key="3">
    <source>
        <dbReference type="Proteomes" id="UP000655208"/>
    </source>
</evidence>
<name>A0A917WMK8_9ACTN</name>
<dbReference type="CDD" id="cd02440">
    <property type="entry name" value="AdoMet_MTases"/>
    <property type="match status" value="1"/>
</dbReference>
<evidence type="ECO:0000313" key="2">
    <source>
        <dbReference type="EMBL" id="GGM15331.1"/>
    </source>
</evidence>
<feature type="domain" description="Methyltransferase" evidence="1">
    <location>
        <begin position="69"/>
        <end position="164"/>
    </location>
</feature>
<dbReference type="RefSeq" id="WP_188944556.1">
    <property type="nucleotide sequence ID" value="NZ_BMNA01000014.1"/>
</dbReference>
<sequence length="261" mass="28599">MRRALMIPRVATMGAGVPRDSVRAWERYWSEIESTGDGGQVLWDSADDAERQFYRTLIDRHLEPGLPAVDLGCGNGRFARWLTGWAPKVRGVDVSAAAVELARREASAEGAPESLDWDVLDATDTDAGRRLHRELGDCHVFVRGVFHVLAPAQRRLLAATARLLVGARGRVLLAETNFPGSGLAYLEHLGAGPRHFPSPLERAIRRLPRPGHFGAAELRDALVPADWTVVEEGDVMIRTVPLRTPGVPVQIPGYWAVLAGR</sequence>
<proteinExistence type="predicted"/>
<evidence type="ECO:0000259" key="1">
    <source>
        <dbReference type="Pfam" id="PF13649"/>
    </source>
</evidence>
<dbReference type="Proteomes" id="UP000655208">
    <property type="component" value="Unassembled WGS sequence"/>
</dbReference>
<accession>A0A917WMK8</accession>
<dbReference type="Pfam" id="PF13649">
    <property type="entry name" value="Methyltransf_25"/>
    <property type="match status" value="1"/>
</dbReference>
<dbReference type="AlphaFoldDB" id="A0A917WMK8"/>
<dbReference type="InterPro" id="IPR029063">
    <property type="entry name" value="SAM-dependent_MTases_sf"/>
</dbReference>